<organism evidence="3">
    <name type="scientific">Schistosoma curassoni</name>
    <dbReference type="NCBI Taxonomy" id="6186"/>
    <lineage>
        <taxon>Eukaryota</taxon>
        <taxon>Metazoa</taxon>
        <taxon>Spiralia</taxon>
        <taxon>Lophotrochozoa</taxon>
        <taxon>Platyhelminthes</taxon>
        <taxon>Trematoda</taxon>
        <taxon>Digenea</taxon>
        <taxon>Strigeidida</taxon>
        <taxon>Schistosomatoidea</taxon>
        <taxon>Schistosomatidae</taxon>
        <taxon>Schistosoma</taxon>
    </lineage>
</organism>
<protein>
    <submittedName>
        <fullName evidence="1 3">Uncharacterized protein</fullName>
    </submittedName>
</protein>
<reference evidence="1 2" key="2">
    <citation type="submission" date="2018-11" db="EMBL/GenBank/DDBJ databases">
        <authorList>
            <consortium name="Pathogen Informatics"/>
        </authorList>
    </citation>
    <scope>NUCLEOTIDE SEQUENCE [LARGE SCALE GENOMIC DNA]</scope>
    <source>
        <strain evidence="1">Dakar</strain>
        <strain evidence="2">Dakar, Senegal</strain>
    </source>
</reference>
<evidence type="ECO:0000313" key="1">
    <source>
        <dbReference type="EMBL" id="VDP31707.1"/>
    </source>
</evidence>
<sequence length="125" mass="14212">MMDSGWQWNPGRAFRPIRDSSAGCICISGLMFTLRLEPSNIHFKRHRESGPYFTNPRFTFVSDPPCSSMMLRRPSDEETAATPAIITCICSCVWTEELCHLQSPNRLVDSELSIVFRVSLKLEAK</sequence>
<dbReference type="EMBL" id="UZAK01032832">
    <property type="protein sequence ID" value="VDP31707.1"/>
    <property type="molecule type" value="Genomic_DNA"/>
</dbReference>
<evidence type="ECO:0000313" key="2">
    <source>
        <dbReference type="Proteomes" id="UP000279833"/>
    </source>
</evidence>
<dbReference type="AlphaFoldDB" id="A0A183K0V9"/>
<accession>A0A183K0V9</accession>
<gene>
    <name evidence="1" type="ORF">SCUD_LOCUS8622</name>
</gene>
<reference evidence="3" key="1">
    <citation type="submission" date="2016-06" db="UniProtKB">
        <authorList>
            <consortium name="WormBaseParasite"/>
        </authorList>
    </citation>
    <scope>IDENTIFICATION</scope>
</reference>
<dbReference type="WBParaSite" id="SCUD_0000862201-mRNA-1">
    <property type="protein sequence ID" value="SCUD_0000862201-mRNA-1"/>
    <property type="gene ID" value="SCUD_0000862201"/>
</dbReference>
<evidence type="ECO:0000313" key="3">
    <source>
        <dbReference type="WBParaSite" id="SCUD_0000862201-mRNA-1"/>
    </source>
</evidence>
<name>A0A183K0V9_9TREM</name>
<dbReference type="Proteomes" id="UP000279833">
    <property type="component" value="Unassembled WGS sequence"/>
</dbReference>
<keyword evidence="2" id="KW-1185">Reference proteome</keyword>
<proteinExistence type="predicted"/>